<evidence type="ECO:0000256" key="1">
    <source>
        <dbReference type="SAM" id="MobiDB-lite"/>
    </source>
</evidence>
<gene>
    <name evidence="2" type="ORF">TM35_000731190</name>
</gene>
<feature type="compositionally biased region" description="Polar residues" evidence="1">
    <location>
        <begin position="41"/>
        <end position="67"/>
    </location>
</feature>
<name>A0A1X0NF96_9TRYP</name>
<dbReference type="AlphaFoldDB" id="A0A1X0NF96"/>
<protein>
    <submittedName>
        <fullName evidence="2">Uncharacterized protein</fullName>
    </submittedName>
</protein>
<feature type="non-terminal residue" evidence="2">
    <location>
        <position position="1"/>
    </location>
</feature>
<organism evidence="2 3">
    <name type="scientific">Trypanosoma theileri</name>
    <dbReference type="NCBI Taxonomy" id="67003"/>
    <lineage>
        <taxon>Eukaryota</taxon>
        <taxon>Discoba</taxon>
        <taxon>Euglenozoa</taxon>
        <taxon>Kinetoplastea</taxon>
        <taxon>Metakinetoplastina</taxon>
        <taxon>Trypanosomatida</taxon>
        <taxon>Trypanosomatidae</taxon>
        <taxon>Trypanosoma</taxon>
    </lineage>
</organism>
<evidence type="ECO:0000313" key="2">
    <source>
        <dbReference type="EMBL" id="ORC83395.1"/>
    </source>
</evidence>
<accession>A0A1X0NF96</accession>
<dbReference type="RefSeq" id="XP_028877461.1">
    <property type="nucleotide sequence ID" value="XM_029031263.1"/>
</dbReference>
<keyword evidence="3" id="KW-1185">Reference proteome</keyword>
<dbReference type="EMBL" id="NBCO01000073">
    <property type="protein sequence ID" value="ORC83395.1"/>
    <property type="molecule type" value="Genomic_DNA"/>
</dbReference>
<reference evidence="2 3" key="1">
    <citation type="submission" date="2017-03" db="EMBL/GenBank/DDBJ databases">
        <title>An alternative strategy for trypanosome survival in the mammalian bloodstream revealed through genome and transcriptome analysis of the ubiquitous bovine parasite Trypanosoma (Megatrypanum) theileri.</title>
        <authorList>
            <person name="Kelly S."/>
            <person name="Ivens A."/>
            <person name="Mott A."/>
            <person name="O'Neill E."/>
            <person name="Emms D."/>
            <person name="Macleod O."/>
            <person name="Voorheis P."/>
            <person name="Matthews J."/>
            <person name="Matthews K."/>
            <person name="Carrington M."/>
        </authorList>
    </citation>
    <scope>NUCLEOTIDE SEQUENCE [LARGE SCALE GENOMIC DNA]</scope>
    <source>
        <strain evidence="2">Edinburgh</strain>
    </source>
</reference>
<feature type="compositionally biased region" description="Low complexity" evidence="1">
    <location>
        <begin position="68"/>
        <end position="84"/>
    </location>
</feature>
<sequence>IYNAEERNKDLTPLTDSRQIQQLQQTNGDTLTVIEEKDGESSGTNQVSTVSDATATAGSETKDFSSSTGITNTHTELTNTTDSNSPAALDTNIKEGSQETNSTILASTTNTVSEATTTTLPPVPVPNAEISSIASTVQKKANVDSSVSPVRMRTAAPLLIVVALFSATMY</sequence>
<evidence type="ECO:0000313" key="3">
    <source>
        <dbReference type="Proteomes" id="UP000192257"/>
    </source>
</evidence>
<dbReference type="Proteomes" id="UP000192257">
    <property type="component" value="Unassembled WGS sequence"/>
</dbReference>
<dbReference type="VEuPathDB" id="TriTrypDB:TM35_000731190"/>
<comment type="caution">
    <text evidence="2">The sequence shown here is derived from an EMBL/GenBank/DDBJ whole genome shotgun (WGS) entry which is preliminary data.</text>
</comment>
<dbReference type="GeneID" id="39991043"/>
<feature type="region of interest" description="Disordered" evidence="1">
    <location>
        <begin position="38"/>
        <end position="89"/>
    </location>
</feature>
<proteinExistence type="predicted"/>